<evidence type="ECO:0000259" key="3">
    <source>
        <dbReference type="SMART" id="SM00865"/>
    </source>
</evidence>
<sequence length="243" mass="27280">MFTFDETILAASLKIAGIGKTHALLEQYLNCSGICLLTEDPTLPVSWADTTVGFLVADATEEHAWEKFQQGIQSAKEQKVLLLPMLITAQLTESASSFMQINPQYFIDEAELYAYIAESIKSIQSFISEPGLVNIDLEDIRFLFTEEGRFAFSYGERESQIDKCAAARMALKQLRMMNPPIPAAKYIILNITGSEDNLSMFEIQEICEFVNEELGTNSSCIIWGANIDNTLADRIYVSIWVKF</sequence>
<dbReference type="GO" id="GO:0003924">
    <property type="term" value="F:GTPase activity"/>
    <property type="evidence" value="ECO:0007669"/>
    <property type="project" value="InterPro"/>
</dbReference>
<dbReference type="PANTHER" id="PTHR30314">
    <property type="entry name" value="CELL DIVISION PROTEIN FTSZ-RELATED"/>
    <property type="match status" value="1"/>
</dbReference>
<evidence type="ECO:0000256" key="2">
    <source>
        <dbReference type="ARBA" id="ARBA00023134"/>
    </source>
</evidence>
<dbReference type="InterPro" id="IPR018316">
    <property type="entry name" value="Tubulin/FtsZ_2-layer-sand-dom"/>
</dbReference>
<dbReference type="EMBL" id="VTOY01000004">
    <property type="protein sequence ID" value="TYZ22920.1"/>
    <property type="molecule type" value="Genomic_DNA"/>
</dbReference>
<dbReference type="OrthoDB" id="1665007at2"/>
<dbReference type="GO" id="GO:0051301">
    <property type="term" value="P:cell division"/>
    <property type="evidence" value="ECO:0007669"/>
    <property type="project" value="TreeGrafter"/>
</dbReference>
<name>A0A5D6W539_9FIRM</name>
<dbReference type="RefSeq" id="WP_149171314.1">
    <property type="nucleotide sequence ID" value="NZ_VTOY01000004.1"/>
</dbReference>
<keyword evidence="2" id="KW-0342">GTP-binding</keyword>
<dbReference type="Pfam" id="PF12327">
    <property type="entry name" value="FtsZ_C"/>
    <property type="match status" value="1"/>
</dbReference>
<dbReference type="InterPro" id="IPR045061">
    <property type="entry name" value="FtsZ/CetZ"/>
</dbReference>
<dbReference type="GO" id="GO:0005737">
    <property type="term" value="C:cytoplasm"/>
    <property type="evidence" value="ECO:0007669"/>
    <property type="project" value="TreeGrafter"/>
</dbReference>
<keyword evidence="5" id="KW-1185">Reference proteome</keyword>
<dbReference type="PANTHER" id="PTHR30314:SF3">
    <property type="entry name" value="MITOCHONDRIAL DIVISION PROTEIN FSZA"/>
    <property type="match status" value="1"/>
</dbReference>
<dbReference type="SMART" id="SM00865">
    <property type="entry name" value="Tubulin_C"/>
    <property type="match status" value="1"/>
</dbReference>
<keyword evidence="1" id="KW-0547">Nucleotide-binding</keyword>
<evidence type="ECO:0000256" key="1">
    <source>
        <dbReference type="ARBA" id="ARBA00022741"/>
    </source>
</evidence>
<dbReference type="SUPFAM" id="SSF55307">
    <property type="entry name" value="Tubulin C-terminal domain-like"/>
    <property type="match status" value="1"/>
</dbReference>
<dbReference type="InterPro" id="IPR008280">
    <property type="entry name" value="Tub_FtsZ_C"/>
</dbReference>
<evidence type="ECO:0000313" key="5">
    <source>
        <dbReference type="Proteomes" id="UP000323646"/>
    </source>
</evidence>
<reference evidence="4 5" key="1">
    <citation type="submission" date="2019-08" db="EMBL/GenBank/DDBJ databases">
        <title>Selenomonas sp. mPRGC5 and Selenomonas sp. mPRGC8 isolated from ruminal fluid of dairy goat (Capra hircus).</title>
        <authorList>
            <person name="Poothong S."/>
            <person name="Nuengjamnong C."/>
            <person name="Tanasupawat S."/>
        </authorList>
    </citation>
    <scope>NUCLEOTIDE SEQUENCE [LARGE SCALE GENOMIC DNA]</scope>
    <source>
        <strain evidence="5">mPRGC5</strain>
    </source>
</reference>
<organism evidence="4 5">
    <name type="scientific">Selenomonas ruminis</name>
    <dbReference type="NCBI Taxonomy" id="2593411"/>
    <lineage>
        <taxon>Bacteria</taxon>
        <taxon>Bacillati</taxon>
        <taxon>Bacillota</taxon>
        <taxon>Negativicutes</taxon>
        <taxon>Selenomonadales</taxon>
        <taxon>Selenomonadaceae</taxon>
        <taxon>Selenomonas</taxon>
    </lineage>
</organism>
<proteinExistence type="predicted"/>
<protein>
    <recommendedName>
        <fullName evidence="3">Tubulin/FtsZ 2-layer sandwich domain-containing protein</fullName>
    </recommendedName>
</protein>
<feature type="domain" description="Tubulin/FtsZ 2-layer sandwich" evidence="3">
    <location>
        <begin position="133"/>
        <end position="239"/>
    </location>
</feature>
<dbReference type="AlphaFoldDB" id="A0A5D6W539"/>
<dbReference type="Proteomes" id="UP000323646">
    <property type="component" value="Unassembled WGS sequence"/>
</dbReference>
<evidence type="ECO:0000313" key="4">
    <source>
        <dbReference type="EMBL" id="TYZ22920.1"/>
    </source>
</evidence>
<accession>A0A5D6W539</accession>
<dbReference type="InterPro" id="IPR037103">
    <property type="entry name" value="Tubulin/FtsZ-like_C"/>
</dbReference>
<comment type="caution">
    <text evidence="4">The sequence shown here is derived from an EMBL/GenBank/DDBJ whole genome shotgun (WGS) entry which is preliminary data.</text>
</comment>
<dbReference type="GO" id="GO:0032153">
    <property type="term" value="C:cell division site"/>
    <property type="evidence" value="ECO:0007669"/>
    <property type="project" value="TreeGrafter"/>
</dbReference>
<gene>
    <name evidence="4" type="ORF">FZ040_06795</name>
</gene>
<dbReference type="InterPro" id="IPR024757">
    <property type="entry name" value="FtsZ_C"/>
</dbReference>
<dbReference type="GO" id="GO:0005525">
    <property type="term" value="F:GTP binding"/>
    <property type="evidence" value="ECO:0007669"/>
    <property type="project" value="UniProtKB-KW"/>
</dbReference>
<dbReference type="Gene3D" id="3.30.1330.20">
    <property type="entry name" value="Tubulin/FtsZ, C-terminal domain"/>
    <property type="match status" value="1"/>
</dbReference>